<dbReference type="InterPro" id="IPR015943">
    <property type="entry name" value="WD40/YVTN_repeat-like_dom_sf"/>
</dbReference>
<accession>A0AAV9J0C2</accession>
<dbReference type="SUPFAM" id="SSF50978">
    <property type="entry name" value="WD40 repeat-like"/>
    <property type="match status" value="1"/>
</dbReference>
<gene>
    <name evidence="2" type="ORF">CDCA_CDCA14G3813</name>
</gene>
<reference evidence="2 3" key="1">
    <citation type="submission" date="2022-07" db="EMBL/GenBank/DDBJ databases">
        <title>Genome-wide signatures of adaptation to extreme environments.</title>
        <authorList>
            <person name="Cho C.H."/>
            <person name="Yoon H.S."/>
        </authorList>
    </citation>
    <scope>NUCLEOTIDE SEQUENCE [LARGE SCALE GENOMIC DNA]</scope>
    <source>
        <strain evidence="2 3">DBV 063 E5</strain>
    </source>
</reference>
<dbReference type="InterPro" id="IPR057780">
    <property type="entry name" value="Beta-prop_Vps41"/>
</dbReference>
<evidence type="ECO:0000259" key="1">
    <source>
        <dbReference type="Pfam" id="PF23411"/>
    </source>
</evidence>
<proteinExistence type="predicted"/>
<dbReference type="Proteomes" id="UP001301350">
    <property type="component" value="Unassembled WGS sequence"/>
</dbReference>
<dbReference type="GO" id="GO:0034058">
    <property type="term" value="P:endosomal vesicle fusion"/>
    <property type="evidence" value="ECO:0007669"/>
    <property type="project" value="TreeGrafter"/>
</dbReference>
<evidence type="ECO:0000313" key="3">
    <source>
        <dbReference type="Proteomes" id="UP001301350"/>
    </source>
</evidence>
<dbReference type="GO" id="GO:0030897">
    <property type="term" value="C:HOPS complex"/>
    <property type="evidence" value="ECO:0007669"/>
    <property type="project" value="TreeGrafter"/>
</dbReference>
<dbReference type="GO" id="GO:0009267">
    <property type="term" value="P:cellular response to starvation"/>
    <property type="evidence" value="ECO:0007669"/>
    <property type="project" value="TreeGrafter"/>
</dbReference>
<dbReference type="GO" id="GO:0016236">
    <property type="term" value="P:macroautophagy"/>
    <property type="evidence" value="ECO:0007669"/>
    <property type="project" value="TreeGrafter"/>
</dbReference>
<dbReference type="InterPro" id="IPR036322">
    <property type="entry name" value="WD40_repeat_dom_sf"/>
</dbReference>
<dbReference type="Gene3D" id="2.130.10.10">
    <property type="entry name" value="YVTN repeat-like/Quinoprotein amine dehydrogenase"/>
    <property type="match status" value="1"/>
</dbReference>
<organism evidence="2 3">
    <name type="scientific">Cyanidium caldarium</name>
    <name type="common">Red alga</name>
    <dbReference type="NCBI Taxonomy" id="2771"/>
    <lineage>
        <taxon>Eukaryota</taxon>
        <taxon>Rhodophyta</taxon>
        <taxon>Bangiophyceae</taxon>
        <taxon>Cyanidiales</taxon>
        <taxon>Cyanidiaceae</taxon>
        <taxon>Cyanidium</taxon>
    </lineage>
</organism>
<dbReference type="EMBL" id="JANCYW010000014">
    <property type="protein sequence ID" value="KAK4537788.1"/>
    <property type="molecule type" value="Genomic_DNA"/>
</dbReference>
<dbReference type="GO" id="GO:0005770">
    <property type="term" value="C:late endosome"/>
    <property type="evidence" value="ECO:0007669"/>
    <property type="project" value="TreeGrafter"/>
</dbReference>
<evidence type="ECO:0000313" key="2">
    <source>
        <dbReference type="EMBL" id="KAK4537788.1"/>
    </source>
</evidence>
<dbReference type="PANTHER" id="PTHR12616">
    <property type="entry name" value="VACUOLAR PROTEIN SORTING VPS41"/>
    <property type="match status" value="1"/>
</dbReference>
<comment type="caution">
    <text evidence="2">The sequence shown here is derived from an EMBL/GenBank/DDBJ whole genome shotgun (WGS) entry which is preliminary data.</text>
</comment>
<sequence length="934" mass="101477">MSEDGALASPQRSSARTVPEVVCEECSATAVWPRSFRVGCVAGAGLESLFWGGAQRAEDASVDNASQEANAEVAAVHCTDARLAHCLRSWCFPGVEGAASGTAGAAVTAVDVSADGQVFCAVCSDGSIFLERARADTKRVRACRPGDWLQAVALDPTYAQATGSARIAVGGRCGELVVYGESWLGLSQLSTIHRGESAIHSVAWRGDLLAWSTADGVRVYDVVRAHGVCFLAAPAGTADAATVYWASDGRLLAHWSCGCGRVSATKRSSSSRSALRVLCFRRYLQEPQTGHGSKRVQVTATADALCAHDGYCERAAIPLDDDAARVLVLDTRQNRETGDGVVGDADESGAADVRRETLARLRLLHGNVAAATGGEITQWTQTEAHPLSVDVANGNAASIDAVTPVVCRRVSGTDATASSVFIILSSAASAPDNIAHQRVFRVRPRTAQERADWLSRQAHDDAAAFAVALQAYREAGERWSGDLSLEALADRVLQRQLDTSRLETGASRTAAIGAAVAQLPHWLGSWPAPASLWEKWVRRVIDMGHAGTVASLVPTDAPRLSTALYQELMQQLVQQPAPALVHAAQVWPVELFSVSSTVRAIEAQVALQRQNASDGSGSHHVLYLREALGTLYSRSGRHDQVLHLMLQNEEDTVFLYILRHGLYEAVRPHLAQLFEIDEDRAAETLALAPESELPTAVVLQALLAVNGGYAMRYLDRVLDDDPRRLRDPDDLELLLQLRVRHAPERVADLLRAHRAAYRPRVVLRMLEEAVTMVAEDGSAWADERAYLWRELGDTPAALRLYLQHGREEEALRLAQQADRTEVWEALITHAPHPERLLGVYGRELPYARVMDELQQRALRDVSDSDGVAATPLHSTRPWLTLARTLDERRRLQEASLALLRQHLAALQDAYESRLHHGILCPPPPPPTAANHTPR</sequence>
<dbReference type="PANTHER" id="PTHR12616:SF1">
    <property type="entry name" value="VACUOLAR PROTEIN SORTING-ASSOCIATED PROTEIN 41 HOMOLOG"/>
    <property type="match status" value="1"/>
</dbReference>
<feature type="domain" description="Vps41 beta-propeller" evidence="1">
    <location>
        <begin position="105"/>
        <end position="271"/>
    </location>
</feature>
<name>A0AAV9J0C2_CYACA</name>
<keyword evidence="3" id="KW-1185">Reference proteome</keyword>
<dbReference type="AlphaFoldDB" id="A0AAV9J0C2"/>
<dbReference type="Pfam" id="PF23556">
    <property type="entry name" value="TPR_Vps41"/>
    <property type="match status" value="1"/>
</dbReference>
<dbReference type="GO" id="GO:0006623">
    <property type="term" value="P:protein targeting to vacuole"/>
    <property type="evidence" value="ECO:0007669"/>
    <property type="project" value="InterPro"/>
</dbReference>
<protein>
    <recommendedName>
        <fullName evidence="1">Vps41 beta-propeller domain-containing protein</fullName>
    </recommendedName>
</protein>
<dbReference type="InterPro" id="IPR045111">
    <property type="entry name" value="Vps41/Vps8"/>
</dbReference>
<dbReference type="Pfam" id="PF23411">
    <property type="entry name" value="Beta-prop_Vps41"/>
    <property type="match status" value="1"/>
</dbReference>